<dbReference type="InterPro" id="IPR004589">
    <property type="entry name" value="DNA_helicase_ATP-dep_RecQ"/>
</dbReference>
<dbReference type="GO" id="GO:0005524">
    <property type="term" value="F:ATP binding"/>
    <property type="evidence" value="ECO:0007669"/>
    <property type="project" value="UniProtKB-KW"/>
</dbReference>
<dbReference type="FunFam" id="3.40.50.300:FF:001389">
    <property type="entry name" value="ATP-dependent DNA helicase RecQ"/>
    <property type="match status" value="1"/>
</dbReference>
<dbReference type="PROSITE" id="PS51194">
    <property type="entry name" value="HELICASE_CTER"/>
    <property type="match status" value="1"/>
</dbReference>
<dbReference type="CDD" id="cd17920">
    <property type="entry name" value="DEXHc_RecQ"/>
    <property type="match status" value="1"/>
</dbReference>
<accession>A0A2S5B1M2</accession>
<dbReference type="PROSITE" id="PS51192">
    <property type="entry name" value="HELICASE_ATP_BIND_1"/>
    <property type="match status" value="1"/>
</dbReference>
<sequence length="710" mass="77320">MDEARALLRDVWGYDGFRGVQEDVIRRLVVDGENALCLMPTGGGKSLCFQVPALLLDGLTLVVSPLIALMKDQRDALTARGVAAASLDSSLSVEESTAVRQQIREKKLKILYVAPERLNNEMFVSMISEQEIALLAVDESHCVSEWGPSFRAEYLKVSRFAKEIAAQRVLCLTATATPSVVKDICDPENGFNIELEHGVFSTGAFRPNLSLLIKPCLNFKSKVALLVPSLKGRGDGAAIVYVTIQKQADELATELTETHKLDARSYHAGMSADKRKEVQEWFISGNGIVVATIAFGMGIDKPNIRVVVHFQIPKTLENYSQEIGRAGRDGLPSTCVMLPSSSDMPILESFARANTPSKQSLHVWLKSVSAAPVDKDGTISANHYEQSNTFDIGRNTLSLLFTILELQCGLLRATTPFYQEYNVKPLAAAPMAFENIGRHDTKESRALRSGWKTGKTWTSIDVIAISEASGIDRTELVRQISRWEYSGWCEVKVAGVRSRYRVLEDLPTAEEDIQQLAEQLFKQLHDREEADVARLRSVAEFVKGGTCYAHELANYFGDDKSVPGGKCGNCSFCKTGLAIPFEPKYDAPFSDKQVRWILAVCGVRDDPRMLAGLAFGVTSPRITALGLSKHDVFGCCATADFGKLLERFEAECAECGFKNKAVLAPPKEVKTTGAAAKAGPAKSGSTAKTPAKRAAPAKTGGGAAKKAKKA</sequence>
<comment type="subcellular location">
    <subcellularLocation>
        <location evidence="7">Nucleus</location>
    </subcellularLocation>
</comment>
<dbReference type="InterPro" id="IPR032284">
    <property type="entry name" value="RecQ_Zn-bd"/>
</dbReference>
<dbReference type="EC" id="5.6.2.4" evidence="7"/>
<dbReference type="STRING" id="741276.A0A2S5B1M2"/>
<keyword evidence="5 7" id="KW-0067">ATP-binding</keyword>
<keyword evidence="12" id="KW-1185">Reference proteome</keyword>
<gene>
    <name evidence="11" type="ORF">BMF94_6361</name>
</gene>
<protein>
    <recommendedName>
        <fullName evidence="7">ATP-dependent DNA helicase</fullName>
        <ecNumber evidence="7">5.6.2.4</ecNumber>
    </recommendedName>
</protein>
<dbReference type="Gene3D" id="1.10.10.10">
    <property type="entry name" value="Winged helix-like DNA-binding domain superfamily/Winged helix DNA-binding domain"/>
    <property type="match status" value="1"/>
</dbReference>
<dbReference type="InterPro" id="IPR001650">
    <property type="entry name" value="Helicase_C-like"/>
</dbReference>
<dbReference type="PANTHER" id="PTHR13710">
    <property type="entry name" value="DNA HELICASE RECQ FAMILY MEMBER"/>
    <property type="match status" value="1"/>
</dbReference>
<dbReference type="SMART" id="SM00490">
    <property type="entry name" value="HELICc"/>
    <property type="match status" value="1"/>
</dbReference>
<evidence type="ECO:0000256" key="7">
    <source>
        <dbReference type="RuleBase" id="RU364117"/>
    </source>
</evidence>
<dbReference type="Proteomes" id="UP000237144">
    <property type="component" value="Unassembled WGS sequence"/>
</dbReference>
<dbReference type="Pfam" id="PF00270">
    <property type="entry name" value="DEAD"/>
    <property type="match status" value="1"/>
</dbReference>
<feature type="domain" description="Helicase ATP-binding" evidence="9">
    <location>
        <begin position="26"/>
        <end position="194"/>
    </location>
</feature>
<proteinExistence type="inferred from homology"/>
<dbReference type="GO" id="GO:0005634">
    <property type="term" value="C:nucleus"/>
    <property type="evidence" value="ECO:0007669"/>
    <property type="project" value="UniProtKB-SubCell"/>
</dbReference>
<dbReference type="InterPro" id="IPR027417">
    <property type="entry name" value="P-loop_NTPase"/>
</dbReference>
<dbReference type="Gene3D" id="3.40.50.300">
    <property type="entry name" value="P-loop containing nucleotide triphosphate hydrolases"/>
    <property type="match status" value="2"/>
</dbReference>
<dbReference type="GO" id="GO:0009378">
    <property type="term" value="F:four-way junction helicase activity"/>
    <property type="evidence" value="ECO:0007669"/>
    <property type="project" value="TreeGrafter"/>
</dbReference>
<evidence type="ECO:0000259" key="10">
    <source>
        <dbReference type="PROSITE" id="PS51194"/>
    </source>
</evidence>
<evidence type="ECO:0000256" key="3">
    <source>
        <dbReference type="ARBA" id="ARBA00022801"/>
    </source>
</evidence>
<reference evidence="11 12" key="1">
    <citation type="journal article" date="2018" name="Front. Microbiol.">
        <title>Prospects for Fungal Bioremediation of Acidic Radioactive Waste Sites: Characterization and Genome Sequence of Rhodotorula taiwanensis MD1149.</title>
        <authorList>
            <person name="Tkavc R."/>
            <person name="Matrosova V.Y."/>
            <person name="Grichenko O.E."/>
            <person name="Gostincar C."/>
            <person name="Volpe R.P."/>
            <person name="Klimenkova P."/>
            <person name="Gaidamakova E.K."/>
            <person name="Zhou C.E."/>
            <person name="Stewart B.J."/>
            <person name="Lyman M.G."/>
            <person name="Malfatti S.A."/>
            <person name="Rubinfeld B."/>
            <person name="Courtot M."/>
            <person name="Singh J."/>
            <person name="Dalgard C.L."/>
            <person name="Hamilton T."/>
            <person name="Frey K.G."/>
            <person name="Gunde-Cimerman N."/>
            <person name="Dugan L."/>
            <person name="Daly M.J."/>
        </authorList>
    </citation>
    <scope>NUCLEOTIDE SEQUENCE [LARGE SCALE GENOMIC DNA]</scope>
    <source>
        <strain evidence="11 12">MD1149</strain>
    </source>
</reference>
<dbReference type="GO" id="GO:0005694">
    <property type="term" value="C:chromosome"/>
    <property type="evidence" value="ECO:0007669"/>
    <property type="project" value="TreeGrafter"/>
</dbReference>
<keyword evidence="3 7" id="KW-0378">Hydrolase</keyword>
<evidence type="ECO:0000256" key="4">
    <source>
        <dbReference type="ARBA" id="ARBA00022806"/>
    </source>
</evidence>
<evidence type="ECO:0000256" key="1">
    <source>
        <dbReference type="ARBA" id="ARBA00005446"/>
    </source>
</evidence>
<comment type="catalytic activity">
    <reaction evidence="6 7">
        <text>Couples ATP hydrolysis with the unwinding of duplex DNA by translocating in the 3'-5' direction.</text>
        <dbReference type="EC" id="5.6.2.4"/>
    </reaction>
</comment>
<evidence type="ECO:0000256" key="6">
    <source>
        <dbReference type="ARBA" id="ARBA00034617"/>
    </source>
</evidence>
<evidence type="ECO:0000259" key="9">
    <source>
        <dbReference type="PROSITE" id="PS51192"/>
    </source>
</evidence>
<dbReference type="InterPro" id="IPR011545">
    <property type="entry name" value="DEAD/DEAH_box_helicase_dom"/>
</dbReference>
<dbReference type="InterPro" id="IPR036388">
    <property type="entry name" value="WH-like_DNA-bd_sf"/>
</dbReference>
<name>A0A2S5B1M2_9BASI</name>
<evidence type="ECO:0000313" key="11">
    <source>
        <dbReference type="EMBL" id="POY70655.1"/>
    </source>
</evidence>
<dbReference type="Pfam" id="PF00271">
    <property type="entry name" value="Helicase_C"/>
    <property type="match status" value="1"/>
</dbReference>
<dbReference type="GO" id="GO:0043138">
    <property type="term" value="F:3'-5' DNA helicase activity"/>
    <property type="evidence" value="ECO:0007669"/>
    <property type="project" value="UniProtKB-EC"/>
</dbReference>
<comment type="catalytic activity">
    <reaction evidence="7">
        <text>ATP + H2O = ADP + phosphate + H(+)</text>
        <dbReference type="Rhea" id="RHEA:13065"/>
        <dbReference type="ChEBI" id="CHEBI:15377"/>
        <dbReference type="ChEBI" id="CHEBI:15378"/>
        <dbReference type="ChEBI" id="CHEBI:30616"/>
        <dbReference type="ChEBI" id="CHEBI:43474"/>
        <dbReference type="ChEBI" id="CHEBI:456216"/>
    </reaction>
</comment>
<comment type="similarity">
    <text evidence="1 7">Belongs to the helicase family. RecQ subfamily.</text>
</comment>
<dbReference type="GO" id="GO:0003676">
    <property type="term" value="F:nucleic acid binding"/>
    <property type="evidence" value="ECO:0007669"/>
    <property type="project" value="InterPro"/>
</dbReference>
<evidence type="ECO:0000256" key="2">
    <source>
        <dbReference type="ARBA" id="ARBA00022741"/>
    </source>
</evidence>
<dbReference type="GO" id="GO:0005737">
    <property type="term" value="C:cytoplasm"/>
    <property type="evidence" value="ECO:0007669"/>
    <property type="project" value="TreeGrafter"/>
</dbReference>
<feature type="compositionally biased region" description="Low complexity" evidence="8">
    <location>
        <begin position="671"/>
        <end position="698"/>
    </location>
</feature>
<keyword evidence="7" id="KW-0539">Nucleus</keyword>
<dbReference type="InterPro" id="IPR014001">
    <property type="entry name" value="Helicase_ATP-bd"/>
</dbReference>
<feature type="domain" description="Helicase C-terminal" evidence="10">
    <location>
        <begin position="222"/>
        <end position="369"/>
    </location>
</feature>
<dbReference type="GO" id="GO:0000724">
    <property type="term" value="P:double-strand break repair via homologous recombination"/>
    <property type="evidence" value="ECO:0007669"/>
    <property type="project" value="TreeGrafter"/>
</dbReference>
<dbReference type="AlphaFoldDB" id="A0A2S5B1M2"/>
<keyword evidence="2 7" id="KW-0547">Nucleotide-binding</keyword>
<dbReference type="GO" id="GO:0016887">
    <property type="term" value="F:ATP hydrolysis activity"/>
    <property type="evidence" value="ECO:0007669"/>
    <property type="project" value="RHEA"/>
</dbReference>
<evidence type="ECO:0000256" key="5">
    <source>
        <dbReference type="ARBA" id="ARBA00022840"/>
    </source>
</evidence>
<dbReference type="EMBL" id="PJQD01000112">
    <property type="protein sequence ID" value="POY70655.1"/>
    <property type="molecule type" value="Genomic_DNA"/>
</dbReference>
<dbReference type="SMART" id="SM00487">
    <property type="entry name" value="DEXDc"/>
    <property type="match status" value="1"/>
</dbReference>
<evidence type="ECO:0000313" key="12">
    <source>
        <dbReference type="Proteomes" id="UP000237144"/>
    </source>
</evidence>
<feature type="region of interest" description="Disordered" evidence="8">
    <location>
        <begin position="669"/>
        <end position="710"/>
    </location>
</feature>
<comment type="caution">
    <text evidence="11">The sequence shown here is derived from an EMBL/GenBank/DDBJ whole genome shotgun (WGS) entry which is preliminary data.</text>
</comment>
<keyword evidence="4 7" id="KW-0347">Helicase</keyword>
<dbReference type="OrthoDB" id="2507344at2759"/>
<evidence type="ECO:0000256" key="8">
    <source>
        <dbReference type="SAM" id="MobiDB-lite"/>
    </source>
</evidence>
<organism evidence="11 12">
    <name type="scientific">Rhodotorula taiwanensis</name>
    <dbReference type="NCBI Taxonomy" id="741276"/>
    <lineage>
        <taxon>Eukaryota</taxon>
        <taxon>Fungi</taxon>
        <taxon>Dikarya</taxon>
        <taxon>Basidiomycota</taxon>
        <taxon>Pucciniomycotina</taxon>
        <taxon>Microbotryomycetes</taxon>
        <taxon>Sporidiobolales</taxon>
        <taxon>Sporidiobolaceae</taxon>
        <taxon>Rhodotorula</taxon>
    </lineage>
</organism>
<dbReference type="SUPFAM" id="SSF52540">
    <property type="entry name" value="P-loop containing nucleoside triphosphate hydrolases"/>
    <property type="match status" value="1"/>
</dbReference>
<dbReference type="NCBIfam" id="TIGR00614">
    <property type="entry name" value="recQ_fam"/>
    <property type="match status" value="1"/>
</dbReference>
<dbReference type="PANTHER" id="PTHR13710:SF120">
    <property type="entry name" value="BIFUNCTIONAL 3'-5' EXONUCLEASE_ATP-DEPENDENT HELICASE WRN"/>
    <property type="match status" value="1"/>
</dbReference>
<dbReference type="Pfam" id="PF16124">
    <property type="entry name" value="RecQ_Zn_bind"/>
    <property type="match status" value="1"/>
</dbReference>